<protein>
    <submittedName>
        <fullName evidence="2">Type IV secretory system conjugative DNA transfer family protein</fullName>
    </submittedName>
</protein>
<dbReference type="AlphaFoldDB" id="A0ABD7HHP0"/>
<comment type="caution">
    <text evidence="2">The sequence shown here is derived from an EMBL/GenBank/DDBJ whole genome shotgun (WGS) entry which is preliminary data.</text>
</comment>
<dbReference type="RefSeq" id="WP_100472505.1">
    <property type="nucleotide sequence ID" value="NZ_CP029076.1"/>
</dbReference>
<organism evidence="2 3">
    <name type="scientific">Mycobacteroides abscessus</name>
    <dbReference type="NCBI Taxonomy" id="36809"/>
    <lineage>
        <taxon>Bacteria</taxon>
        <taxon>Bacillati</taxon>
        <taxon>Actinomycetota</taxon>
        <taxon>Actinomycetes</taxon>
        <taxon>Mycobacteriales</taxon>
        <taxon>Mycobacteriaceae</taxon>
        <taxon>Mycobacteroides</taxon>
    </lineage>
</organism>
<evidence type="ECO:0000256" key="1">
    <source>
        <dbReference type="SAM" id="MobiDB-lite"/>
    </source>
</evidence>
<feature type="region of interest" description="Disordered" evidence="1">
    <location>
        <begin position="675"/>
        <end position="749"/>
    </location>
</feature>
<dbReference type="PANTHER" id="PTHR30121">
    <property type="entry name" value="UNCHARACTERIZED PROTEIN YJGR-RELATED"/>
    <property type="match status" value="1"/>
</dbReference>
<dbReference type="InterPro" id="IPR051162">
    <property type="entry name" value="T4SS_component"/>
</dbReference>
<reference evidence="2 3" key="1">
    <citation type="submission" date="2018-08" db="EMBL/GenBank/DDBJ databases">
        <title>Linezolid Resistance in Mycobacterium abscessus: MIC Distribution and Comprehensive Investigation of Resistance Mechanisms.</title>
        <authorList>
            <person name="Ye M."/>
            <person name="Xu L."/>
            <person name="Zou Y."/>
            <person name="Li B."/>
            <person name="Guo Q."/>
            <person name="Zhang Y."/>
            <person name="Zhan M."/>
            <person name="Xu B."/>
            <person name="Yu F."/>
            <person name="Zhang Z."/>
            <person name="Chu H."/>
        </authorList>
    </citation>
    <scope>NUCLEOTIDE SEQUENCE [LARGE SCALE GENOMIC DNA]</scope>
    <source>
        <strain evidence="2 3">G143</strain>
    </source>
</reference>
<dbReference type="EMBL" id="QXBN01000031">
    <property type="protein sequence ID" value="RIT29543.1"/>
    <property type="molecule type" value="Genomic_DNA"/>
</dbReference>
<proteinExistence type="predicted"/>
<dbReference type="InterPro" id="IPR027417">
    <property type="entry name" value="P-loop_NTPase"/>
</dbReference>
<dbReference type="PANTHER" id="PTHR30121:SF6">
    <property type="entry name" value="SLR6007 PROTEIN"/>
    <property type="match status" value="1"/>
</dbReference>
<gene>
    <name evidence="2" type="ORF">D2E76_25210</name>
</gene>
<sequence>MTVTTAEAPASADGLVWQMVIWPLPLRESAALGLVRHFAAEAHAPQLIVETRADVTGVTYLLGCSQQHAASVRATVEQLVRGAVVVPFEASDRVPMKTARRVQFSSAVRPLEPIDPVASTRSVLHALTTVDRGEQLVIQQILGPRITPRTPPKQPPAASQSVVSRLWSGVAHDGSADARQALSRKLGQHGFAAIVRIGVQAPTSKRRARLMFGLIAALGTKNTPGIRVQFKPEAAHSVNILKPLWPWWARGSRLTAMETVRLSGWPVADRDDESFPGLPPKHPKPIRPSAAMFSGEQVLASANAPGAHGTIGYNTVDRMRHTWLLGPSGTGKSTLLLNLIVQDLEDNRPLVVIEPKDLIAEILSRIPAHRVDDVVLLDPLDDAPVGINPLHRGPGDHRSAEVVADSLFATFKALYRTGSGDGLGPRSSDILRHCLQVLASRPDASLVMLPLLLTNPGFRHSVTRGVMQADPFDAGPFWQWFNELSPEAAAQITAPLSNKVRPLLDRNLRAVLAQRQPRFNIRDVLTNKKILLVPLQKGVLGPEIAQLLSAMVLGELWQAICERTAIPEAQRDPVMIYVDEVQEFLHLPTDLDDALATARSLKAGFHLAHQFEGQLPRTMVEAFRSNARNKICFQLSVTDAKAMAAGQSVLAPEDFTTQPAHHVYATVIRDNSIQPWASGTTLPPPPEVSDPSDIRQRSQQRYGQSRSEIDAGFAALLEPTDSEHGNGDGGMSDSAGDTGAGRGQRARRP</sequence>
<dbReference type="Proteomes" id="UP000284557">
    <property type="component" value="Unassembled WGS sequence"/>
</dbReference>
<dbReference type="SUPFAM" id="SSF52540">
    <property type="entry name" value="P-loop containing nucleoside triphosphate hydrolases"/>
    <property type="match status" value="1"/>
</dbReference>
<name>A0ABD7HHP0_9MYCO</name>
<accession>A0ABD7HHP0</accession>
<feature type="compositionally biased region" description="Low complexity" evidence="1">
    <location>
        <begin position="697"/>
        <end position="706"/>
    </location>
</feature>
<dbReference type="Gene3D" id="3.40.50.300">
    <property type="entry name" value="P-loop containing nucleotide triphosphate hydrolases"/>
    <property type="match status" value="2"/>
</dbReference>
<evidence type="ECO:0000313" key="3">
    <source>
        <dbReference type="Proteomes" id="UP000284557"/>
    </source>
</evidence>
<evidence type="ECO:0000313" key="2">
    <source>
        <dbReference type="EMBL" id="RIT29543.1"/>
    </source>
</evidence>